<evidence type="ECO:0000256" key="1">
    <source>
        <dbReference type="ARBA" id="ARBA00004141"/>
    </source>
</evidence>
<evidence type="ECO:0000313" key="8">
    <source>
        <dbReference type="Proteomes" id="UP000029085"/>
    </source>
</evidence>
<name>A0A087MKN4_9GAMM</name>
<keyword evidence="4 5" id="KW-0472">Membrane</keyword>
<evidence type="ECO:0000256" key="5">
    <source>
        <dbReference type="SAM" id="Phobius"/>
    </source>
</evidence>
<protein>
    <recommendedName>
        <fullName evidence="6">Yip1 domain-containing protein</fullName>
    </recommendedName>
</protein>
<comment type="subcellular location">
    <subcellularLocation>
        <location evidence="1">Membrane</location>
        <topology evidence="1">Multi-pass membrane protein</topology>
    </subcellularLocation>
</comment>
<keyword evidence="8" id="KW-1185">Reference proteome</keyword>
<keyword evidence="3 5" id="KW-1133">Transmembrane helix</keyword>
<dbReference type="InterPro" id="IPR006977">
    <property type="entry name" value="Yip1_dom"/>
</dbReference>
<keyword evidence="2 5" id="KW-0812">Transmembrane</keyword>
<dbReference type="Proteomes" id="UP000029085">
    <property type="component" value="Unassembled WGS sequence"/>
</dbReference>
<dbReference type="EMBL" id="AVCJ01000003">
    <property type="protein sequence ID" value="KFL37437.1"/>
    <property type="molecule type" value="Genomic_DNA"/>
</dbReference>
<reference evidence="7 8" key="2">
    <citation type="journal article" date="2015" name="Stand. Genomic Sci.">
        <title>High quality draft genomic sequence of Arenimonas donghaensis DSM 18148(T).</title>
        <authorList>
            <person name="Chen F."/>
            <person name="Wang H."/>
            <person name="Cao Y."/>
            <person name="Li X."/>
            <person name="Wang G."/>
        </authorList>
    </citation>
    <scope>NUCLEOTIDE SEQUENCE [LARGE SCALE GENOMIC DNA]</scope>
    <source>
        <strain evidence="7 8">HO3-R19</strain>
    </source>
</reference>
<feature type="transmembrane region" description="Helical" evidence="5">
    <location>
        <begin position="209"/>
        <end position="228"/>
    </location>
</feature>
<feature type="transmembrane region" description="Helical" evidence="5">
    <location>
        <begin position="122"/>
        <end position="146"/>
    </location>
</feature>
<feature type="transmembrane region" description="Helical" evidence="5">
    <location>
        <begin position="23"/>
        <end position="44"/>
    </location>
</feature>
<dbReference type="STRING" id="1121014.N788_09600"/>
<dbReference type="PATRIC" id="fig|1121014.3.peg.678"/>
<evidence type="ECO:0000259" key="6">
    <source>
        <dbReference type="Pfam" id="PF04893"/>
    </source>
</evidence>
<dbReference type="AlphaFoldDB" id="A0A087MKN4"/>
<feature type="transmembrane region" description="Helical" evidence="5">
    <location>
        <begin position="87"/>
        <end position="110"/>
    </location>
</feature>
<sequence length="229" mass="25398">MSHLINIFLEPAKVFADLREKPTFWTPLLLLVGLTAASTMLYFLTVDPAWFAEHQMAQVLAQNPQMSSEEIAQVQAFTPGARTMGWIAGPSALIFMTIIFLIYGVYYLLAGKVSGHPVSFRHGLALVSWASMPMLLGAVVVIGAILTSSPQSSLESMQLTNIDPLLVQLPMDHEWSMLAKSFSLLNFWVWFLAALGWKTWFRTGWGQALFVAMLPSIVIYGVMALFAII</sequence>
<feature type="transmembrane region" description="Helical" evidence="5">
    <location>
        <begin position="177"/>
        <end position="197"/>
    </location>
</feature>
<accession>A0A087MKN4</accession>
<proteinExistence type="predicted"/>
<dbReference type="GO" id="GO:0016020">
    <property type="term" value="C:membrane"/>
    <property type="evidence" value="ECO:0007669"/>
    <property type="project" value="UniProtKB-SubCell"/>
</dbReference>
<evidence type="ECO:0000256" key="3">
    <source>
        <dbReference type="ARBA" id="ARBA00022989"/>
    </source>
</evidence>
<gene>
    <name evidence="7" type="ORF">N788_09600</name>
</gene>
<evidence type="ECO:0000256" key="2">
    <source>
        <dbReference type="ARBA" id="ARBA00022692"/>
    </source>
</evidence>
<dbReference type="RefSeq" id="WP_034220989.1">
    <property type="nucleotide sequence ID" value="NZ_AVCJ01000003.1"/>
</dbReference>
<evidence type="ECO:0000313" key="7">
    <source>
        <dbReference type="EMBL" id="KFL37437.1"/>
    </source>
</evidence>
<dbReference type="OrthoDB" id="6020040at2"/>
<organism evidence="7 8">
    <name type="scientific">Arenimonas donghaensis DSM 18148 = HO3-R19</name>
    <dbReference type="NCBI Taxonomy" id="1121014"/>
    <lineage>
        <taxon>Bacteria</taxon>
        <taxon>Pseudomonadati</taxon>
        <taxon>Pseudomonadota</taxon>
        <taxon>Gammaproteobacteria</taxon>
        <taxon>Lysobacterales</taxon>
        <taxon>Lysobacteraceae</taxon>
        <taxon>Arenimonas</taxon>
    </lineage>
</organism>
<reference evidence="8" key="1">
    <citation type="submission" date="2013-08" db="EMBL/GenBank/DDBJ databases">
        <title>Genome sequencing of Arenimonas donghaensis.</title>
        <authorList>
            <person name="Chen F."/>
            <person name="Wang G."/>
        </authorList>
    </citation>
    <scope>NUCLEOTIDE SEQUENCE [LARGE SCALE GENOMIC DNA]</scope>
    <source>
        <strain evidence="8">HO3-R19</strain>
    </source>
</reference>
<comment type="caution">
    <text evidence="7">The sequence shown here is derived from an EMBL/GenBank/DDBJ whole genome shotgun (WGS) entry which is preliminary data.</text>
</comment>
<evidence type="ECO:0000256" key="4">
    <source>
        <dbReference type="ARBA" id="ARBA00023136"/>
    </source>
</evidence>
<feature type="domain" description="Yip1" evidence="6">
    <location>
        <begin position="6"/>
        <end position="225"/>
    </location>
</feature>
<dbReference type="Pfam" id="PF04893">
    <property type="entry name" value="Yip1"/>
    <property type="match status" value="1"/>
</dbReference>